<evidence type="ECO:0000256" key="11">
    <source>
        <dbReference type="RuleBase" id="RU000461"/>
    </source>
</evidence>
<protein>
    <submittedName>
        <fullName evidence="13">Cytochrome P450 family 1 subfamily B member 1</fullName>
    </submittedName>
</protein>
<dbReference type="Proteomes" id="UP000694569">
    <property type="component" value="Unplaced"/>
</dbReference>
<dbReference type="CDD" id="cd20675">
    <property type="entry name" value="CYP1B1-like"/>
    <property type="match status" value="1"/>
</dbReference>
<gene>
    <name evidence="13" type="primary">CYP1B1</name>
</gene>
<dbReference type="GO" id="GO:0005506">
    <property type="term" value="F:iron ion binding"/>
    <property type="evidence" value="ECO:0007669"/>
    <property type="project" value="InterPro"/>
</dbReference>
<reference evidence="13" key="1">
    <citation type="submission" date="2025-08" db="UniProtKB">
        <authorList>
            <consortium name="Ensembl"/>
        </authorList>
    </citation>
    <scope>IDENTIFICATION</scope>
</reference>
<keyword evidence="14" id="KW-1185">Reference proteome</keyword>
<dbReference type="Pfam" id="PF00067">
    <property type="entry name" value="p450"/>
    <property type="match status" value="1"/>
</dbReference>
<dbReference type="AlphaFoldDB" id="A0A8C5MP45"/>
<evidence type="ECO:0000256" key="10">
    <source>
        <dbReference type="PIRSR" id="PIRSR602401-1"/>
    </source>
</evidence>
<dbReference type="PANTHER" id="PTHR24289:SF16">
    <property type="entry name" value="CYTOCHROME P450 1B1"/>
    <property type="match status" value="1"/>
</dbReference>
<dbReference type="InterPro" id="IPR002401">
    <property type="entry name" value="Cyt_P450_E_grp-I"/>
</dbReference>
<reference evidence="13" key="2">
    <citation type="submission" date="2025-09" db="UniProtKB">
        <authorList>
            <consortium name="Ensembl"/>
        </authorList>
    </citation>
    <scope>IDENTIFICATION</scope>
</reference>
<organism evidence="13 14">
    <name type="scientific">Leptobrachium leishanense</name>
    <name type="common">Leishan spiny toad</name>
    <dbReference type="NCBI Taxonomy" id="445787"/>
    <lineage>
        <taxon>Eukaryota</taxon>
        <taxon>Metazoa</taxon>
        <taxon>Chordata</taxon>
        <taxon>Craniata</taxon>
        <taxon>Vertebrata</taxon>
        <taxon>Euteleostomi</taxon>
        <taxon>Amphibia</taxon>
        <taxon>Batrachia</taxon>
        <taxon>Anura</taxon>
        <taxon>Pelobatoidea</taxon>
        <taxon>Megophryidae</taxon>
        <taxon>Leptobrachium</taxon>
    </lineage>
</organism>
<evidence type="ECO:0000256" key="12">
    <source>
        <dbReference type="SAM" id="Phobius"/>
    </source>
</evidence>
<dbReference type="PROSITE" id="PS00086">
    <property type="entry name" value="CYTOCHROME_P450"/>
    <property type="match status" value="1"/>
</dbReference>
<evidence type="ECO:0000256" key="3">
    <source>
        <dbReference type="ARBA" id="ARBA00010617"/>
    </source>
</evidence>
<dbReference type="InterPro" id="IPR036396">
    <property type="entry name" value="Cyt_P450_sf"/>
</dbReference>
<dbReference type="InterPro" id="IPR001128">
    <property type="entry name" value="Cyt_P450"/>
</dbReference>
<keyword evidence="7 10" id="KW-0408">Iron</keyword>
<keyword evidence="6 11" id="KW-0560">Oxidoreductase</keyword>
<evidence type="ECO:0000256" key="5">
    <source>
        <dbReference type="ARBA" id="ARBA00022723"/>
    </source>
</evidence>
<evidence type="ECO:0000313" key="13">
    <source>
        <dbReference type="Ensembl" id="ENSLLEP00000017543.1"/>
    </source>
</evidence>
<dbReference type="Ensembl" id="ENSLLET00000018216.1">
    <property type="protein sequence ID" value="ENSLLEP00000017543.1"/>
    <property type="gene ID" value="ENSLLEG00000010720.1"/>
</dbReference>
<dbReference type="OrthoDB" id="1055148at2759"/>
<dbReference type="InterPro" id="IPR017972">
    <property type="entry name" value="Cyt_P450_CS"/>
</dbReference>
<comment type="similarity">
    <text evidence="3 11">Belongs to the cytochrome P450 family.</text>
</comment>
<keyword evidence="4 10" id="KW-0349">Heme</keyword>
<dbReference type="GO" id="GO:0020037">
    <property type="term" value="F:heme binding"/>
    <property type="evidence" value="ECO:0007669"/>
    <property type="project" value="InterPro"/>
</dbReference>
<accession>A0A8C5MP45</accession>
<dbReference type="GO" id="GO:0004508">
    <property type="term" value="F:steroid 17-alpha-monooxygenase activity"/>
    <property type="evidence" value="ECO:0007669"/>
    <property type="project" value="TreeGrafter"/>
</dbReference>
<evidence type="ECO:0000256" key="4">
    <source>
        <dbReference type="ARBA" id="ARBA00022617"/>
    </source>
</evidence>
<comment type="cofactor">
    <cofactor evidence="1 10">
        <name>heme</name>
        <dbReference type="ChEBI" id="CHEBI:30413"/>
    </cofactor>
</comment>
<dbReference type="Gene3D" id="1.10.630.10">
    <property type="entry name" value="Cytochrome P450"/>
    <property type="match status" value="1"/>
</dbReference>
<dbReference type="GO" id="GO:0042448">
    <property type="term" value="P:progesterone metabolic process"/>
    <property type="evidence" value="ECO:0007669"/>
    <property type="project" value="TreeGrafter"/>
</dbReference>
<keyword evidence="5 10" id="KW-0479">Metal-binding</keyword>
<dbReference type="PANTHER" id="PTHR24289">
    <property type="entry name" value="STEROID 17-ALPHA-HYDROXYLASE/17,20 LYASE"/>
    <property type="match status" value="1"/>
</dbReference>
<keyword evidence="12" id="KW-0812">Transmembrane</keyword>
<dbReference type="GO" id="GO:0016020">
    <property type="term" value="C:membrane"/>
    <property type="evidence" value="ECO:0007669"/>
    <property type="project" value="UniProtKB-SubCell"/>
</dbReference>
<evidence type="ECO:0000256" key="2">
    <source>
        <dbReference type="ARBA" id="ARBA00004370"/>
    </source>
</evidence>
<keyword evidence="12" id="KW-1133">Transmembrane helix</keyword>
<proteinExistence type="inferred from homology"/>
<evidence type="ECO:0000256" key="7">
    <source>
        <dbReference type="ARBA" id="ARBA00023004"/>
    </source>
</evidence>
<feature type="transmembrane region" description="Helical" evidence="12">
    <location>
        <begin position="16"/>
        <end position="37"/>
    </location>
</feature>
<keyword evidence="8 11" id="KW-0503">Monooxygenase</keyword>
<dbReference type="FunFam" id="1.10.630.10:FF:000002">
    <property type="entry name" value="Cytochrome P450 1A1"/>
    <property type="match status" value="1"/>
</dbReference>
<evidence type="ECO:0000256" key="8">
    <source>
        <dbReference type="ARBA" id="ARBA00023033"/>
    </source>
</evidence>
<dbReference type="GeneTree" id="ENSGT00950000183037"/>
<evidence type="ECO:0000256" key="6">
    <source>
        <dbReference type="ARBA" id="ARBA00023002"/>
    </source>
</evidence>
<dbReference type="GO" id="GO:0001654">
    <property type="term" value="P:eye development"/>
    <property type="evidence" value="ECO:0007669"/>
    <property type="project" value="Ensembl"/>
</dbReference>
<keyword evidence="9 12" id="KW-0472">Membrane</keyword>
<name>A0A8C5MP45_9ANUR</name>
<evidence type="ECO:0000256" key="1">
    <source>
        <dbReference type="ARBA" id="ARBA00001971"/>
    </source>
</evidence>
<dbReference type="GO" id="GO:0042446">
    <property type="term" value="P:hormone biosynthetic process"/>
    <property type="evidence" value="ECO:0007669"/>
    <property type="project" value="TreeGrafter"/>
</dbReference>
<comment type="subcellular location">
    <subcellularLocation>
        <location evidence="2">Membrane</location>
    </subcellularLocation>
</comment>
<dbReference type="PRINTS" id="PR00463">
    <property type="entry name" value="EP450I"/>
</dbReference>
<sequence length="542" mass="61711">MLISILKMYEDLPKPALPSVLLAFLSLLLAVICWKWINTWIVPRFLGTYPPPPGPFPWPVIGNALQLGSLPHISFVSLAKKYGEVFQIKLGSKKVVVLNGEKVIRQALVQKGTDFASRPRFPSFKFVSGGRSLAFGVYNERWKAHRKIAQSTVRAFSTRNPQTKKTLGQHVLNEARELIALFSELGEGGKFFSPGRHLVVTVANVMSAICFGRRYHHGDLEFQSLLSNNDKFSKTIGAGSLVDVMPWLQLFPNPVRNVFRGFQQVNDEFYRFVYSKFLQHRKTAHHGVTRDIMDAFIHILIGNEEMKNGQPGTTLLESEHVPSTVTDIFGASQDTLSTALQWLIFFLIRYTDIQKMMQEEVDRVIGRSRLPCIEDQPNLPYIMAFLYELMRFSSFVPVTIPHATTKDTHLMGYNIPKDTVVFVNQWSVNHDLVKWSSPEEFNPSRFLDDKGFLNKDMASSVMIFSVGKRRCIGEEMSKMQLFLFTSILVHQCEFAANPTCNLNQECDYGLSIRPKPFMISMKLRDGNMSLLDNTILRNQAEK</sequence>
<evidence type="ECO:0000256" key="9">
    <source>
        <dbReference type="ARBA" id="ARBA00023136"/>
    </source>
</evidence>
<feature type="binding site" description="axial binding residue" evidence="10">
    <location>
        <position position="471"/>
    </location>
    <ligand>
        <name>heme</name>
        <dbReference type="ChEBI" id="CHEBI:30413"/>
    </ligand>
    <ligandPart>
        <name>Fe</name>
        <dbReference type="ChEBI" id="CHEBI:18248"/>
    </ligandPart>
</feature>
<evidence type="ECO:0000313" key="14">
    <source>
        <dbReference type="Proteomes" id="UP000694569"/>
    </source>
</evidence>
<dbReference type="PRINTS" id="PR00385">
    <property type="entry name" value="P450"/>
</dbReference>
<dbReference type="SUPFAM" id="SSF48264">
    <property type="entry name" value="Cytochrome P450"/>
    <property type="match status" value="1"/>
</dbReference>